<keyword evidence="4" id="KW-1185">Reference proteome</keyword>
<protein>
    <submittedName>
        <fullName evidence="3">SPOR domain-containing protein</fullName>
    </submittedName>
</protein>
<dbReference type="Gene3D" id="1.25.40.10">
    <property type="entry name" value="Tetratricopeptide repeat domain"/>
    <property type="match status" value="1"/>
</dbReference>
<dbReference type="InterPro" id="IPR050767">
    <property type="entry name" value="Sel1_AlgK"/>
</dbReference>
<organism evidence="3 4">
    <name type="scientific">Sphingomonas oligophenolica</name>
    <dbReference type="NCBI Taxonomy" id="301154"/>
    <lineage>
        <taxon>Bacteria</taxon>
        <taxon>Pseudomonadati</taxon>
        <taxon>Pseudomonadota</taxon>
        <taxon>Alphaproteobacteria</taxon>
        <taxon>Sphingomonadales</taxon>
        <taxon>Sphingomonadaceae</taxon>
        <taxon>Sphingomonas</taxon>
    </lineage>
</organism>
<proteinExistence type="predicted"/>
<dbReference type="SUPFAM" id="SSF81901">
    <property type="entry name" value="HCP-like"/>
    <property type="match status" value="1"/>
</dbReference>
<dbReference type="SUPFAM" id="SSF110997">
    <property type="entry name" value="Sporulation related repeat"/>
    <property type="match status" value="1"/>
</dbReference>
<reference evidence="3 4" key="1">
    <citation type="submission" date="2024-05" db="EMBL/GenBank/DDBJ databases">
        <authorList>
            <person name="Liu Q."/>
            <person name="Xin Y.-H."/>
        </authorList>
    </citation>
    <scope>NUCLEOTIDE SEQUENCE [LARGE SCALE GENOMIC DNA]</scope>
    <source>
        <strain evidence="3 4">CGMCC 1.10181</strain>
    </source>
</reference>
<feature type="region of interest" description="Disordered" evidence="1">
    <location>
        <begin position="202"/>
        <end position="265"/>
    </location>
</feature>
<gene>
    <name evidence="3" type="ORF">ABC974_01145</name>
</gene>
<comment type="caution">
    <text evidence="3">The sequence shown here is derived from an EMBL/GenBank/DDBJ whole genome shotgun (WGS) entry which is preliminary data.</text>
</comment>
<evidence type="ECO:0000259" key="2">
    <source>
        <dbReference type="PROSITE" id="PS51724"/>
    </source>
</evidence>
<accession>A0ABU9XXE0</accession>
<evidence type="ECO:0000313" key="3">
    <source>
        <dbReference type="EMBL" id="MEN2788221.1"/>
    </source>
</evidence>
<evidence type="ECO:0000256" key="1">
    <source>
        <dbReference type="SAM" id="MobiDB-lite"/>
    </source>
</evidence>
<dbReference type="InterPro" id="IPR036680">
    <property type="entry name" value="SPOR-like_sf"/>
</dbReference>
<dbReference type="PANTHER" id="PTHR11102">
    <property type="entry name" value="SEL-1-LIKE PROTEIN"/>
    <property type="match status" value="1"/>
</dbReference>
<dbReference type="PROSITE" id="PS51724">
    <property type="entry name" value="SPOR"/>
    <property type="match status" value="1"/>
</dbReference>
<dbReference type="InterPro" id="IPR007730">
    <property type="entry name" value="SPOR-like_dom"/>
</dbReference>
<dbReference type="Gene3D" id="3.30.70.1070">
    <property type="entry name" value="Sporulation related repeat"/>
    <property type="match status" value="1"/>
</dbReference>
<dbReference type="SMART" id="SM00671">
    <property type="entry name" value="SEL1"/>
    <property type="match status" value="2"/>
</dbReference>
<dbReference type="PANTHER" id="PTHR11102:SF160">
    <property type="entry name" value="ERAD-ASSOCIATED E3 UBIQUITIN-PROTEIN LIGASE COMPONENT HRD3"/>
    <property type="match status" value="1"/>
</dbReference>
<dbReference type="EMBL" id="JBDIME010000001">
    <property type="protein sequence ID" value="MEN2788221.1"/>
    <property type="molecule type" value="Genomic_DNA"/>
</dbReference>
<dbReference type="Pfam" id="PF08238">
    <property type="entry name" value="Sel1"/>
    <property type="match status" value="2"/>
</dbReference>
<sequence>MMRKAFRPAAIGPAIVGLGIGLAAMVIAATTPAFADVKAGVDAWTRGDYRKAVEEWRPAAIAGDADAQFNLAQAYKFGRGVPLDLPMAESWYRKAALQGHIEAEDNYGLILFQNGKRAEALPWLNKSVARGEPRAQLVLATMLYNGDGVARDWPRAYALIVRSSASGLPRASEVQAQMDQYIPADDRQKGLVLARQYEAEAQRPQLPPEIAGQGSQPGMRGTDLPPSAYDQNGGAQPNLEAPRPERARPVRAEPPVTVAQSPARPAKAVAGHGWRIQFGAFRDEGNARALWAKLKGKVGALSGLQPYFLNNGGSLTRLQAGPLASSAEASRVCAAVKPTGTPCVPVAP</sequence>
<dbReference type="Proteomes" id="UP001419910">
    <property type="component" value="Unassembled WGS sequence"/>
</dbReference>
<dbReference type="RefSeq" id="WP_343887798.1">
    <property type="nucleotide sequence ID" value="NZ_BAAAEH010000005.1"/>
</dbReference>
<name>A0ABU9XXE0_9SPHN</name>
<feature type="domain" description="SPOR" evidence="2">
    <location>
        <begin position="268"/>
        <end position="348"/>
    </location>
</feature>
<dbReference type="Pfam" id="PF05036">
    <property type="entry name" value="SPOR"/>
    <property type="match status" value="1"/>
</dbReference>
<dbReference type="InterPro" id="IPR006597">
    <property type="entry name" value="Sel1-like"/>
</dbReference>
<dbReference type="InterPro" id="IPR011990">
    <property type="entry name" value="TPR-like_helical_dom_sf"/>
</dbReference>
<evidence type="ECO:0000313" key="4">
    <source>
        <dbReference type="Proteomes" id="UP001419910"/>
    </source>
</evidence>
<feature type="compositionally biased region" description="Basic and acidic residues" evidence="1">
    <location>
        <begin position="242"/>
        <end position="251"/>
    </location>
</feature>